<dbReference type="Proteomes" id="UP000777303">
    <property type="component" value="Unassembled WGS sequence"/>
</dbReference>
<reference evidence="4" key="1">
    <citation type="journal article" date="2021" name="PeerJ">
        <title>Extensive microbial diversity within the chicken gut microbiome revealed by metagenomics and culture.</title>
        <authorList>
            <person name="Gilroy R."/>
            <person name="Ravi A."/>
            <person name="Getino M."/>
            <person name="Pursley I."/>
            <person name="Horton D.L."/>
            <person name="Alikhan N.F."/>
            <person name="Baker D."/>
            <person name="Gharbi K."/>
            <person name="Hall N."/>
            <person name="Watson M."/>
            <person name="Adriaenssens E.M."/>
            <person name="Foster-Nyarko E."/>
            <person name="Jarju S."/>
            <person name="Secka A."/>
            <person name="Antonio M."/>
            <person name="Oren A."/>
            <person name="Chaudhuri R.R."/>
            <person name="La Ragione R."/>
            <person name="Hildebrand F."/>
            <person name="Pallen M.J."/>
        </authorList>
    </citation>
    <scope>NUCLEOTIDE SEQUENCE</scope>
    <source>
        <strain evidence="4">F6-6636</strain>
    </source>
</reference>
<dbReference type="AlphaFoldDB" id="A0A948TJ13"/>
<evidence type="ECO:0000259" key="3">
    <source>
        <dbReference type="Pfam" id="PF06458"/>
    </source>
</evidence>
<feature type="compositionally biased region" description="Polar residues" evidence="2">
    <location>
        <begin position="29"/>
        <end position="42"/>
    </location>
</feature>
<dbReference type="InterPro" id="IPR009459">
    <property type="entry name" value="MucBP_dom"/>
</dbReference>
<dbReference type="Pfam" id="PF06458">
    <property type="entry name" value="MucBP"/>
    <property type="match status" value="2"/>
</dbReference>
<feature type="domain" description="MucBP" evidence="3">
    <location>
        <begin position="113"/>
        <end position="172"/>
    </location>
</feature>
<dbReference type="Gene3D" id="3.10.20.320">
    <property type="entry name" value="Putative peptidoglycan bound protein (lpxtg motif)"/>
    <property type="match status" value="2"/>
</dbReference>
<keyword evidence="1" id="KW-0677">Repeat</keyword>
<evidence type="ECO:0000313" key="5">
    <source>
        <dbReference type="Proteomes" id="UP000777303"/>
    </source>
</evidence>
<gene>
    <name evidence="4" type="ORF">H9901_02425</name>
</gene>
<evidence type="ECO:0000256" key="2">
    <source>
        <dbReference type="SAM" id="MobiDB-lite"/>
    </source>
</evidence>
<sequence>MPLLNNLLKGFKKELNKRIRANRSRPMPVQSSHPTTSQSARTVTPKAATPFKPQTPAPTSAEQKSIDDQIAAKEMIMPATATKQPTTHQPHDLESVPPQNPAVTRKNNGMIRIKVSYRDENGNALAPTATLTGDYQAPLNIPWKTFPGFVLAQTINYQQTFFPNPDGIKLIYSRQQAAPVVVYHRDLNGNLLAPPEYIEGDLNSNYQVKPLDIFKNTLVKEPDELAGQFGTNSKQLSFTYEPRQIEYNKLEKQMFVKILQTIHPSLAPRSDQKLNMTLPVGSVWKVFQLAYDPQTDNIWLDLGGSEWVMNDNNTIESMNTNPNVLPADMPLGLPQIRYTITDEVDLDQPAIVDMNPKDRIVIWATPYGDIQPTGLPGQTKVTVTKNLTLENDSHWSQLADGFWVETSYLKFI</sequence>
<accession>A0A948TJ13</accession>
<feature type="region of interest" description="Disordered" evidence="2">
    <location>
        <begin position="16"/>
        <end position="65"/>
    </location>
</feature>
<dbReference type="EMBL" id="JAHLFS010000031">
    <property type="protein sequence ID" value="MBU3851533.1"/>
    <property type="molecule type" value="Genomic_DNA"/>
</dbReference>
<evidence type="ECO:0000256" key="1">
    <source>
        <dbReference type="ARBA" id="ARBA00022737"/>
    </source>
</evidence>
<organism evidence="4 5">
    <name type="scientific">Candidatus Paralactobacillus gallistercoris</name>
    <dbReference type="NCBI Taxonomy" id="2838724"/>
    <lineage>
        <taxon>Bacteria</taxon>
        <taxon>Bacillati</taxon>
        <taxon>Bacillota</taxon>
        <taxon>Bacilli</taxon>
        <taxon>Lactobacillales</taxon>
        <taxon>Lactobacillaceae</taxon>
        <taxon>Lactobacillus</taxon>
    </lineage>
</organism>
<feature type="domain" description="MucBP" evidence="3">
    <location>
        <begin position="179"/>
        <end position="241"/>
    </location>
</feature>
<reference evidence="4" key="2">
    <citation type="submission" date="2021-04" db="EMBL/GenBank/DDBJ databases">
        <authorList>
            <person name="Gilroy R."/>
        </authorList>
    </citation>
    <scope>NUCLEOTIDE SEQUENCE</scope>
    <source>
        <strain evidence="4">F6-6636</strain>
    </source>
</reference>
<protein>
    <submittedName>
        <fullName evidence="4">MucBP domain-containing protein</fullName>
    </submittedName>
</protein>
<proteinExistence type="predicted"/>
<evidence type="ECO:0000313" key="4">
    <source>
        <dbReference type="EMBL" id="MBU3851533.1"/>
    </source>
</evidence>
<name>A0A948TJ13_9LACO</name>
<feature type="region of interest" description="Disordered" evidence="2">
    <location>
        <begin position="82"/>
        <end position="104"/>
    </location>
</feature>
<comment type="caution">
    <text evidence="4">The sequence shown here is derived from an EMBL/GenBank/DDBJ whole genome shotgun (WGS) entry which is preliminary data.</text>
</comment>